<dbReference type="InterPro" id="IPR000045">
    <property type="entry name" value="Prepilin_IV_endopep_pep"/>
</dbReference>
<gene>
    <name evidence="3" type="ORF">UFOPK1852_00747</name>
</gene>
<organism evidence="3">
    <name type="scientific">freshwater metagenome</name>
    <dbReference type="NCBI Taxonomy" id="449393"/>
    <lineage>
        <taxon>unclassified sequences</taxon>
        <taxon>metagenomes</taxon>
        <taxon>ecological metagenomes</taxon>
    </lineage>
</organism>
<keyword evidence="1" id="KW-0812">Transmembrane</keyword>
<evidence type="ECO:0000256" key="1">
    <source>
        <dbReference type="SAM" id="Phobius"/>
    </source>
</evidence>
<sequence>MFFKYIWFALLIFWGCLVAYRDLATYRISNSDLRVGFIVVWPGMFFLGQNILSVTRLGLLATCVIIVGFFGLIGMGDVKLLLIFAPWIHLESWLPATTSLIAIAWVQIGISLIRHRSFPKKVAFAPAILLAMAVNLAS</sequence>
<keyword evidence="1" id="KW-1133">Transmembrane helix</keyword>
<feature type="domain" description="Prepilin type IV endopeptidase peptidase" evidence="2">
    <location>
        <begin position="10"/>
        <end position="98"/>
    </location>
</feature>
<accession>A0A6J6HER9</accession>
<dbReference type="AlphaFoldDB" id="A0A6J6HER9"/>
<reference evidence="3" key="1">
    <citation type="submission" date="2020-05" db="EMBL/GenBank/DDBJ databases">
        <authorList>
            <person name="Chiriac C."/>
            <person name="Salcher M."/>
            <person name="Ghai R."/>
            <person name="Kavagutti S V."/>
        </authorList>
    </citation>
    <scope>NUCLEOTIDE SEQUENCE</scope>
</reference>
<keyword evidence="1" id="KW-0472">Membrane</keyword>
<dbReference type="Pfam" id="PF01478">
    <property type="entry name" value="Peptidase_A24"/>
    <property type="match status" value="1"/>
</dbReference>
<proteinExistence type="predicted"/>
<evidence type="ECO:0000259" key="2">
    <source>
        <dbReference type="Pfam" id="PF01478"/>
    </source>
</evidence>
<feature type="transmembrane region" description="Helical" evidence="1">
    <location>
        <begin position="59"/>
        <end position="87"/>
    </location>
</feature>
<dbReference type="GO" id="GO:0004190">
    <property type="term" value="F:aspartic-type endopeptidase activity"/>
    <property type="evidence" value="ECO:0007669"/>
    <property type="project" value="InterPro"/>
</dbReference>
<feature type="transmembrane region" description="Helical" evidence="1">
    <location>
        <begin position="31"/>
        <end position="52"/>
    </location>
</feature>
<protein>
    <submittedName>
        <fullName evidence="3">Unannotated protein</fullName>
    </submittedName>
</protein>
<evidence type="ECO:0000313" key="3">
    <source>
        <dbReference type="EMBL" id="CAB4612191.1"/>
    </source>
</evidence>
<feature type="transmembrane region" description="Helical" evidence="1">
    <location>
        <begin position="93"/>
        <end position="113"/>
    </location>
</feature>
<name>A0A6J6HER9_9ZZZZ</name>
<dbReference type="EMBL" id="CAEZUS010000107">
    <property type="protein sequence ID" value="CAB4612191.1"/>
    <property type="molecule type" value="Genomic_DNA"/>
</dbReference>
<dbReference type="GO" id="GO:0016020">
    <property type="term" value="C:membrane"/>
    <property type="evidence" value="ECO:0007669"/>
    <property type="project" value="InterPro"/>
</dbReference>